<dbReference type="EMBL" id="LT608328">
    <property type="protein sequence ID" value="SCM59449.1"/>
    <property type="molecule type" value="Genomic_DNA"/>
</dbReference>
<feature type="transmembrane region" description="Helical" evidence="2">
    <location>
        <begin position="6"/>
        <end position="26"/>
    </location>
</feature>
<sequence>MGFLIKVLLIFSIIYMIFNFLGRAIFGTRRKPRNNPYSRYRNQPKSEPERQEERILDYQKRSFETAEAIDVDFEEIKENDTQK</sequence>
<dbReference type="Proteomes" id="UP000178485">
    <property type="component" value="Chromosome i"/>
</dbReference>
<dbReference type="AlphaFoldDB" id="A0A1G4GA71"/>
<dbReference type="RefSeq" id="WP_071137738.1">
    <property type="nucleotide sequence ID" value="NZ_DUQN01000116.1"/>
</dbReference>
<evidence type="ECO:0000313" key="3">
    <source>
        <dbReference type="EMBL" id="SCM59449.1"/>
    </source>
</evidence>
<dbReference type="STRING" id="1642646.ING2E5A_2653"/>
<evidence type="ECO:0008006" key="5">
    <source>
        <dbReference type="Google" id="ProtNLM"/>
    </source>
</evidence>
<keyword evidence="2" id="KW-0812">Transmembrane</keyword>
<protein>
    <recommendedName>
        <fullName evidence="5">DUF4834 family protein</fullName>
    </recommendedName>
</protein>
<proteinExistence type="predicted"/>
<evidence type="ECO:0000256" key="1">
    <source>
        <dbReference type="SAM" id="MobiDB-lite"/>
    </source>
</evidence>
<feature type="region of interest" description="Disordered" evidence="1">
    <location>
        <begin position="28"/>
        <end position="54"/>
    </location>
</feature>
<reference evidence="3 4" key="1">
    <citation type="submission" date="2016-08" db="EMBL/GenBank/DDBJ databases">
        <authorList>
            <person name="Seilhamer J.J."/>
        </authorList>
    </citation>
    <scope>NUCLEOTIDE SEQUENCE [LARGE SCALE GENOMIC DNA]</scope>
    <source>
        <strain evidence="3">ING2-E5A</strain>
    </source>
</reference>
<keyword evidence="4" id="KW-1185">Reference proteome</keyword>
<accession>A0A1G4GA71</accession>
<name>A0A1G4GA71_9BACT</name>
<evidence type="ECO:0000256" key="2">
    <source>
        <dbReference type="SAM" id="Phobius"/>
    </source>
</evidence>
<feature type="compositionally biased region" description="Basic and acidic residues" evidence="1">
    <location>
        <begin position="44"/>
        <end position="54"/>
    </location>
</feature>
<gene>
    <name evidence="3" type="ORF">ING2E5A_2653</name>
</gene>
<dbReference type="KEGG" id="pmuc:ING2E5A_2653"/>
<organism evidence="3 4">
    <name type="scientific">Petrimonas mucosa</name>
    <dbReference type="NCBI Taxonomy" id="1642646"/>
    <lineage>
        <taxon>Bacteria</taxon>
        <taxon>Pseudomonadati</taxon>
        <taxon>Bacteroidota</taxon>
        <taxon>Bacteroidia</taxon>
        <taxon>Bacteroidales</taxon>
        <taxon>Dysgonomonadaceae</taxon>
        <taxon>Petrimonas</taxon>
    </lineage>
</organism>
<keyword evidence="2" id="KW-1133">Transmembrane helix</keyword>
<evidence type="ECO:0000313" key="4">
    <source>
        <dbReference type="Proteomes" id="UP000178485"/>
    </source>
</evidence>
<keyword evidence="2" id="KW-0472">Membrane</keyword>